<evidence type="ECO:0000313" key="6">
    <source>
        <dbReference type="EMBL" id="ORD95091.1"/>
    </source>
</evidence>
<evidence type="ECO:0000259" key="5">
    <source>
        <dbReference type="Pfam" id="PF01778"/>
    </source>
</evidence>
<reference evidence="6 7" key="1">
    <citation type="journal article" date="2017" name="Environ. Microbiol.">
        <title>Decay of the glycolytic pathway and adaptation to intranuclear parasitism within Enterocytozoonidae microsporidia.</title>
        <authorList>
            <person name="Wiredu Boakye D."/>
            <person name="Jaroenlak P."/>
            <person name="Prachumwat A."/>
            <person name="Williams T.A."/>
            <person name="Bateman K.S."/>
            <person name="Itsathitphaisarn O."/>
            <person name="Sritunyalucksana K."/>
            <person name="Paszkiewicz K.H."/>
            <person name="Moore K.A."/>
            <person name="Stentiford G.D."/>
            <person name="Williams B.A."/>
        </authorList>
    </citation>
    <scope>NUCLEOTIDE SEQUENCE [LARGE SCALE GENOMIC DNA]</scope>
    <source>
        <strain evidence="6 7">GB1</strain>
    </source>
</reference>
<dbReference type="GO" id="GO:0000463">
    <property type="term" value="P:maturation of LSU-rRNA from tricistronic rRNA transcript (SSU-rRNA, 5.8S rRNA, LSU-rRNA)"/>
    <property type="evidence" value="ECO:0007669"/>
    <property type="project" value="EnsemblFungi"/>
</dbReference>
<evidence type="ECO:0000256" key="4">
    <source>
        <dbReference type="SAM" id="MobiDB-lite"/>
    </source>
</evidence>
<keyword evidence="6" id="KW-0418">Kinase</keyword>
<dbReference type="Gene3D" id="3.30.390.110">
    <property type="match status" value="1"/>
</dbReference>
<sequence length="222" mass="26087">MFDRKIWDSIGNKKTCAYRMGSRKDTLCKNKYNLTGICSEFSCPLANTKYATIRFENEKVLLCVKEPERSTTPVTMWEEIELGYDYKKALETIENKLADFDQIAIDRCKNRLTQCFEALERIIEMSKTPQDQLVARKKRMTRREKVRALKALNTINFEKEVGDELMERLKTGVYGTDLLEQFETANTRAKNYRSKRFVTEAEESDTKTKKKKKGKKKETIEW</sequence>
<dbReference type="GO" id="GO:0016301">
    <property type="term" value="F:kinase activity"/>
    <property type="evidence" value="ECO:0007669"/>
    <property type="project" value="UniProtKB-KW"/>
</dbReference>
<dbReference type="OrthoDB" id="10251342at2759"/>
<name>A0A1Y1SAM5_9MICR</name>
<evidence type="ECO:0000313" key="7">
    <source>
        <dbReference type="Proteomes" id="UP000192639"/>
    </source>
</evidence>
<keyword evidence="7" id="KW-1185">Reference proteome</keyword>
<keyword evidence="6" id="KW-0808">Transferase</keyword>
<dbReference type="InterPro" id="IPR029004">
    <property type="entry name" value="Ribosomal_eL28/Mak16"/>
</dbReference>
<dbReference type="Pfam" id="PF01778">
    <property type="entry name" value="Ribosomal_L28e"/>
    <property type="match status" value="1"/>
</dbReference>
<dbReference type="InterPro" id="IPR006958">
    <property type="entry name" value="Mak16"/>
</dbReference>
<comment type="similarity">
    <text evidence="2">Belongs to the MAK16 family.</text>
</comment>
<protein>
    <submittedName>
        <fullName evidence="6">Mitogen_activated protein kinase</fullName>
    </submittedName>
</protein>
<dbReference type="VEuPathDB" id="MicrosporidiaDB:ECANGB1_2525"/>
<dbReference type="Proteomes" id="UP000192639">
    <property type="component" value="Unassembled WGS sequence"/>
</dbReference>
<evidence type="ECO:0000256" key="2">
    <source>
        <dbReference type="ARBA" id="ARBA00005514"/>
    </source>
</evidence>
<dbReference type="GO" id="GO:0000466">
    <property type="term" value="P:maturation of 5.8S rRNA from tricistronic rRNA transcript (SSU-rRNA, 5.8S rRNA, LSU-rRNA)"/>
    <property type="evidence" value="ECO:0007669"/>
    <property type="project" value="EnsemblFungi"/>
</dbReference>
<evidence type="ECO:0000256" key="3">
    <source>
        <dbReference type="ARBA" id="ARBA00023242"/>
    </source>
</evidence>
<dbReference type="PANTHER" id="PTHR23405">
    <property type="entry name" value="MAINTENANCE OF KILLER 16 MAK16 PROTEIN-RELATED"/>
    <property type="match status" value="1"/>
</dbReference>
<evidence type="ECO:0000256" key="1">
    <source>
        <dbReference type="ARBA" id="ARBA00004123"/>
    </source>
</evidence>
<organism evidence="6 7">
    <name type="scientific">Enterospora canceri</name>
    <dbReference type="NCBI Taxonomy" id="1081671"/>
    <lineage>
        <taxon>Eukaryota</taxon>
        <taxon>Fungi</taxon>
        <taxon>Fungi incertae sedis</taxon>
        <taxon>Microsporidia</taxon>
        <taxon>Enterocytozoonidae</taxon>
        <taxon>Enterospora</taxon>
    </lineage>
</organism>
<comment type="caution">
    <text evidence="6">The sequence shown here is derived from an EMBL/GenBank/DDBJ whole genome shotgun (WGS) entry which is preliminary data.</text>
</comment>
<proteinExistence type="inferred from homology"/>
<comment type="subcellular location">
    <subcellularLocation>
        <location evidence="1">Nucleus</location>
    </subcellularLocation>
</comment>
<dbReference type="GO" id="GO:0030687">
    <property type="term" value="C:preribosome, large subunit precursor"/>
    <property type="evidence" value="ECO:0007669"/>
    <property type="project" value="EnsemblFungi"/>
</dbReference>
<dbReference type="AlphaFoldDB" id="A0A1Y1SAM5"/>
<accession>A0A1Y1SAM5</accession>
<dbReference type="PANTHER" id="PTHR23405:SF4">
    <property type="entry name" value="PROTEIN MAK16 HOMOLOG"/>
    <property type="match status" value="1"/>
</dbReference>
<feature type="domain" description="Ribosomal eL28/Mak16" evidence="5">
    <location>
        <begin position="6"/>
        <end position="115"/>
    </location>
</feature>
<dbReference type="Pfam" id="PF04874">
    <property type="entry name" value="Mak16"/>
    <property type="match status" value="1"/>
</dbReference>
<dbReference type="GO" id="GO:0005730">
    <property type="term" value="C:nucleolus"/>
    <property type="evidence" value="ECO:0007669"/>
    <property type="project" value="EnsemblFungi"/>
</dbReference>
<dbReference type="EMBL" id="LWDP01000003">
    <property type="protein sequence ID" value="ORD95091.1"/>
    <property type="molecule type" value="Genomic_DNA"/>
</dbReference>
<keyword evidence="3" id="KW-0539">Nucleus</keyword>
<feature type="region of interest" description="Disordered" evidence="4">
    <location>
        <begin position="193"/>
        <end position="222"/>
    </location>
</feature>
<gene>
    <name evidence="6" type="ORF">ECANGB1_2525</name>
</gene>